<dbReference type="PANTHER" id="PTHR42781:SF4">
    <property type="entry name" value="SPERMIDINE_PUTRESCINE IMPORT ATP-BINDING PROTEIN POTA"/>
    <property type="match status" value="1"/>
</dbReference>
<dbReference type="InterPro" id="IPR004606">
    <property type="entry name" value="Mop_domain"/>
</dbReference>
<dbReference type="SUPFAM" id="SSF52540">
    <property type="entry name" value="P-loop containing nucleoside triphosphate hydrolases"/>
    <property type="match status" value="1"/>
</dbReference>
<dbReference type="EMBL" id="VFPM01000002">
    <property type="protein sequence ID" value="TQM61908.1"/>
    <property type="molecule type" value="Genomic_DNA"/>
</dbReference>
<name>A0A543HUA5_9MICO</name>
<dbReference type="GO" id="GO:0016887">
    <property type="term" value="F:ATP hydrolysis activity"/>
    <property type="evidence" value="ECO:0007669"/>
    <property type="project" value="InterPro"/>
</dbReference>
<keyword evidence="9" id="KW-1185">Reference proteome</keyword>
<feature type="domain" description="ABC transporter" evidence="6">
    <location>
        <begin position="6"/>
        <end position="242"/>
    </location>
</feature>
<dbReference type="OrthoDB" id="9112331at2"/>
<evidence type="ECO:0000256" key="4">
    <source>
        <dbReference type="ARBA" id="ARBA00022840"/>
    </source>
</evidence>
<dbReference type="PROSITE" id="PS50893">
    <property type="entry name" value="ABC_TRANSPORTER_2"/>
    <property type="match status" value="1"/>
</dbReference>
<dbReference type="InterPro" id="IPR008995">
    <property type="entry name" value="Mo/tungstate-bd_C_term_dom"/>
</dbReference>
<sequence length="357" mass="37538">MSVTTFSGPGLDSRVALARGAIEVDVSLTAEPGQVIGILGPNGGGKTTTVLALAGVLRLERGHVRVAGQLWADDTHHLEPEQRGVGLMLADSLLFPHLRALDNVAYGPRSRGVGRSAARARAHTELERVGLGDLAGARPAELSSGQQARVALARALATDPALLLLDEPLSALDPDTRARTRSDLATRLAAYRGVTVLVTHDPLDALTLADHLVFIEDGRVTQTGTPSEVLREPRSPYVGTVVGLNLYAAQGDSHGHVETADGGRIVTTSPTEGSVWATIPPTAVSLHAHEPEGSPRNTWRMRISSVTMQGQSARIGLVGDVPLTAEVTLESVAALGLRVGAEVWAAVKATEVRTYPR</sequence>
<dbReference type="InterPro" id="IPR027417">
    <property type="entry name" value="P-loop_NTPase"/>
</dbReference>
<evidence type="ECO:0000259" key="7">
    <source>
        <dbReference type="PROSITE" id="PS51866"/>
    </source>
</evidence>
<dbReference type="InterPro" id="IPR003439">
    <property type="entry name" value="ABC_transporter-like_ATP-bd"/>
</dbReference>
<proteinExistence type="predicted"/>
<dbReference type="InterPro" id="IPR017871">
    <property type="entry name" value="ABC_transporter-like_CS"/>
</dbReference>
<evidence type="ECO:0000256" key="1">
    <source>
        <dbReference type="ARBA" id="ARBA00022448"/>
    </source>
</evidence>
<dbReference type="PANTHER" id="PTHR42781">
    <property type="entry name" value="SPERMIDINE/PUTRESCINE IMPORT ATP-BINDING PROTEIN POTA"/>
    <property type="match status" value="1"/>
</dbReference>
<keyword evidence="2 5" id="KW-0500">Molybdenum</keyword>
<evidence type="ECO:0000256" key="5">
    <source>
        <dbReference type="PROSITE-ProRule" id="PRU01213"/>
    </source>
</evidence>
<keyword evidence="1" id="KW-0813">Transport</keyword>
<comment type="caution">
    <text evidence="8">The sequence shown here is derived from an EMBL/GenBank/DDBJ whole genome shotgun (WGS) entry which is preliminary data.</text>
</comment>
<evidence type="ECO:0000256" key="3">
    <source>
        <dbReference type="ARBA" id="ARBA00022741"/>
    </source>
</evidence>
<dbReference type="SMART" id="SM00382">
    <property type="entry name" value="AAA"/>
    <property type="match status" value="1"/>
</dbReference>
<protein>
    <submittedName>
        <fullName evidence="8">Molybdate transport system ATP-binding protein</fullName>
    </submittedName>
</protein>
<dbReference type="InterPro" id="IPR050093">
    <property type="entry name" value="ABC_SmlMolc_Importer"/>
</dbReference>
<evidence type="ECO:0000313" key="8">
    <source>
        <dbReference type="EMBL" id="TQM61908.1"/>
    </source>
</evidence>
<dbReference type="Pfam" id="PF00005">
    <property type="entry name" value="ABC_tran"/>
    <property type="match status" value="1"/>
</dbReference>
<keyword evidence="4 8" id="KW-0067">ATP-binding</keyword>
<dbReference type="RefSeq" id="WP_141843869.1">
    <property type="nucleotide sequence ID" value="NZ_VFPM01000002.1"/>
</dbReference>
<dbReference type="PROSITE" id="PS00211">
    <property type="entry name" value="ABC_TRANSPORTER_1"/>
    <property type="match status" value="1"/>
</dbReference>
<dbReference type="GO" id="GO:0015689">
    <property type="term" value="P:molybdate ion transport"/>
    <property type="evidence" value="ECO:0007669"/>
    <property type="project" value="InterPro"/>
</dbReference>
<keyword evidence="3" id="KW-0547">Nucleotide-binding</keyword>
<gene>
    <name evidence="8" type="ORF">FBY41_1929</name>
</gene>
<dbReference type="InterPro" id="IPR005116">
    <property type="entry name" value="Transp-assoc_OB_typ1"/>
</dbReference>
<accession>A0A543HUA5</accession>
<dbReference type="SUPFAM" id="SSF50331">
    <property type="entry name" value="MOP-like"/>
    <property type="match status" value="1"/>
</dbReference>
<dbReference type="GO" id="GO:0005524">
    <property type="term" value="F:ATP binding"/>
    <property type="evidence" value="ECO:0007669"/>
    <property type="project" value="UniProtKB-KW"/>
</dbReference>
<dbReference type="AlphaFoldDB" id="A0A543HUA5"/>
<dbReference type="InterPro" id="IPR003593">
    <property type="entry name" value="AAA+_ATPase"/>
</dbReference>
<evidence type="ECO:0000259" key="6">
    <source>
        <dbReference type="PROSITE" id="PS50893"/>
    </source>
</evidence>
<feature type="domain" description="Mop" evidence="7">
    <location>
        <begin position="292"/>
        <end position="356"/>
    </location>
</feature>
<evidence type="ECO:0000313" key="9">
    <source>
        <dbReference type="Proteomes" id="UP000316747"/>
    </source>
</evidence>
<dbReference type="Pfam" id="PF03459">
    <property type="entry name" value="TOBE"/>
    <property type="match status" value="1"/>
</dbReference>
<evidence type="ECO:0000256" key="2">
    <source>
        <dbReference type="ARBA" id="ARBA00022505"/>
    </source>
</evidence>
<organism evidence="8 9">
    <name type="scientific">Humibacillus xanthopallidus</name>
    <dbReference type="NCBI Taxonomy" id="412689"/>
    <lineage>
        <taxon>Bacteria</taxon>
        <taxon>Bacillati</taxon>
        <taxon>Actinomycetota</taxon>
        <taxon>Actinomycetes</taxon>
        <taxon>Micrococcales</taxon>
        <taxon>Intrasporangiaceae</taxon>
        <taxon>Humibacillus</taxon>
    </lineage>
</organism>
<dbReference type="Gene3D" id="3.40.50.300">
    <property type="entry name" value="P-loop containing nucleotide triphosphate hydrolases"/>
    <property type="match status" value="1"/>
</dbReference>
<dbReference type="Gene3D" id="2.40.50.100">
    <property type="match status" value="1"/>
</dbReference>
<dbReference type="Proteomes" id="UP000316747">
    <property type="component" value="Unassembled WGS sequence"/>
</dbReference>
<reference evidence="8 9" key="1">
    <citation type="submission" date="2019-06" db="EMBL/GenBank/DDBJ databases">
        <title>Genome sequencing of plant associated microbes to promote plant fitness in Sorghum bicolor and Oryza sativa.</title>
        <authorList>
            <person name="Coleman-Derr D."/>
        </authorList>
    </citation>
    <scope>NUCLEOTIDE SEQUENCE [LARGE SCALE GENOMIC DNA]</scope>
    <source>
        <strain evidence="8 9">KV-663</strain>
    </source>
</reference>
<dbReference type="PROSITE" id="PS51866">
    <property type="entry name" value="MOP"/>
    <property type="match status" value="1"/>
</dbReference>